<name>A0A1X0IQ23_9MYCO</name>
<comment type="caution">
    <text evidence="1">The sequence shown here is derived from an EMBL/GenBank/DDBJ whole genome shotgun (WGS) entry which is preliminary data.</text>
</comment>
<accession>A0A1X0IQ23</accession>
<gene>
    <name evidence="1" type="ORF">BST43_22675</name>
</gene>
<evidence type="ECO:0000313" key="1">
    <source>
        <dbReference type="EMBL" id="ORB49863.1"/>
    </source>
</evidence>
<protein>
    <submittedName>
        <fullName evidence="1">Uncharacterized protein</fullName>
    </submittedName>
</protein>
<dbReference type="Proteomes" id="UP000192434">
    <property type="component" value="Unassembled WGS sequence"/>
</dbReference>
<dbReference type="AlphaFoldDB" id="A0A1X0IQ23"/>
<dbReference type="EMBL" id="MVII01000038">
    <property type="protein sequence ID" value="ORB49863.1"/>
    <property type="molecule type" value="Genomic_DNA"/>
</dbReference>
<organism evidence="1 2">
    <name type="scientific">Mycobacteroides saopaulense</name>
    <dbReference type="NCBI Taxonomy" id="1578165"/>
    <lineage>
        <taxon>Bacteria</taxon>
        <taxon>Bacillati</taxon>
        <taxon>Actinomycetota</taxon>
        <taxon>Actinomycetes</taxon>
        <taxon>Mycobacteriales</taxon>
        <taxon>Mycobacteriaceae</taxon>
        <taxon>Mycobacteroides</taxon>
    </lineage>
</organism>
<reference evidence="1 2" key="1">
    <citation type="submission" date="2016-12" db="EMBL/GenBank/DDBJ databases">
        <title>The new phylogeny of genus Mycobacterium.</title>
        <authorList>
            <person name="Tortoli E."/>
            <person name="Trovato A."/>
            <person name="Cirillo D.M."/>
        </authorList>
    </citation>
    <scope>NUCLEOTIDE SEQUENCE [LARGE SCALE GENOMIC DNA]</scope>
    <source>
        <strain evidence="1 2">CCUG 66554</strain>
    </source>
</reference>
<proteinExistence type="predicted"/>
<sequence length="61" mass="6536">MALNESIDKASAVMDALTETAEDKGVYVNDTDLDQLERALSEFFTDRDAREPASAVLTGGA</sequence>
<evidence type="ECO:0000313" key="2">
    <source>
        <dbReference type="Proteomes" id="UP000192434"/>
    </source>
</evidence>